<dbReference type="SUPFAM" id="SSF55785">
    <property type="entry name" value="PYP-like sensor domain (PAS domain)"/>
    <property type="match status" value="2"/>
</dbReference>
<dbReference type="Pfam" id="PF13426">
    <property type="entry name" value="PAS_9"/>
    <property type="match status" value="2"/>
</dbReference>
<dbReference type="InterPro" id="IPR029787">
    <property type="entry name" value="Nucleotide_cyclase"/>
</dbReference>
<keyword evidence="6" id="KW-1185">Reference proteome</keyword>
<feature type="domain" description="PAS" evidence="2">
    <location>
        <begin position="214"/>
        <end position="272"/>
    </location>
</feature>
<evidence type="ECO:0000259" key="2">
    <source>
        <dbReference type="PROSITE" id="PS50112"/>
    </source>
</evidence>
<dbReference type="SMART" id="SM00091">
    <property type="entry name" value="PAS"/>
    <property type="match status" value="2"/>
</dbReference>
<dbReference type="InterPro" id="IPR000160">
    <property type="entry name" value="GGDEF_dom"/>
</dbReference>
<feature type="domain" description="PAS" evidence="2">
    <location>
        <begin position="87"/>
        <end position="144"/>
    </location>
</feature>
<dbReference type="Proteomes" id="UP000054662">
    <property type="component" value="Unassembled WGS sequence"/>
</dbReference>
<dbReference type="PROSITE" id="PS50112">
    <property type="entry name" value="PAS"/>
    <property type="match status" value="2"/>
</dbReference>
<dbReference type="NCBIfam" id="TIGR00229">
    <property type="entry name" value="sensory_box"/>
    <property type="match status" value="2"/>
</dbReference>
<comment type="cofactor">
    <cofactor evidence="1">
        <name>Mg(2+)</name>
        <dbReference type="ChEBI" id="CHEBI:18420"/>
    </cofactor>
</comment>
<gene>
    <name evidence="5" type="ORF">Lwor_0487</name>
</gene>
<dbReference type="RefSeq" id="WP_058492318.1">
    <property type="nucleotide sequence ID" value="NZ_CBCRUR010000005.1"/>
</dbReference>
<protein>
    <submittedName>
        <fullName evidence="5">Sensory box (GGDEF/EAL domain) regulatory protein</fullName>
    </submittedName>
</protein>
<sequence>MTDSPLIPQDEQELRNEIARLNKIIKALISKAEQDMNAPRTEFGVFQDTIILEDKIRTRTQELETALQNNARITRALQEAKKQVELSEHYLHDITSALGEGIIVINKDISIEFVNEAACKMLGYTEAEMLGKNAHYLLHHSSHDKTPLPIERCSNVKVIETEQPYISDDDYYWRKDGTCFPISIITTPVRLRGNTTGAIHAFRDITESIKERTRLREMQSAIEQSPVSVLIFDKNETIVYVNPQVTKSTGYTKEELQGKKIHIFEGHLTPENSYKELWHTILSGNSWNGELLYCRKDGSQFWQSWNIAPVFDVRGVIQHYVSVGEDITEKKKLHSLLQEMSYMDGLTGIANRRRFDTFLSDEWNRAIRNKKPLAIIMTDIDYFKRYNDSLGHLAGDDALKRVAQALKTKLRRNTDLIARYGGEEFACILPDTDLDGATLMALALQRAVNAIKLPHPDSENGKFVTISIGVVSCTPQKGEPISLLDLADKALYRAKTLGRNRIEIIDATQLQ</sequence>
<dbReference type="PATRIC" id="fig|45076.6.peg.539"/>
<dbReference type="OrthoDB" id="9803824at2"/>
<dbReference type="NCBIfam" id="TIGR00254">
    <property type="entry name" value="GGDEF"/>
    <property type="match status" value="1"/>
</dbReference>
<dbReference type="InterPro" id="IPR001610">
    <property type="entry name" value="PAC"/>
</dbReference>
<dbReference type="InterPro" id="IPR000700">
    <property type="entry name" value="PAS-assoc_C"/>
</dbReference>
<evidence type="ECO:0000313" key="6">
    <source>
        <dbReference type="Proteomes" id="UP000054662"/>
    </source>
</evidence>
<dbReference type="SMART" id="SM00267">
    <property type="entry name" value="GGDEF"/>
    <property type="match status" value="1"/>
</dbReference>
<evidence type="ECO:0000259" key="4">
    <source>
        <dbReference type="PROSITE" id="PS50887"/>
    </source>
</evidence>
<comment type="caution">
    <text evidence="5">The sequence shown here is derived from an EMBL/GenBank/DDBJ whole genome shotgun (WGS) entry which is preliminary data.</text>
</comment>
<dbReference type="PANTHER" id="PTHR44757:SF2">
    <property type="entry name" value="BIOFILM ARCHITECTURE MAINTENANCE PROTEIN MBAA"/>
    <property type="match status" value="1"/>
</dbReference>
<dbReference type="InterPro" id="IPR000014">
    <property type="entry name" value="PAS"/>
</dbReference>
<organism evidence="5 6">
    <name type="scientific">Legionella worsleiensis</name>
    <dbReference type="NCBI Taxonomy" id="45076"/>
    <lineage>
        <taxon>Bacteria</taxon>
        <taxon>Pseudomonadati</taxon>
        <taxon>Pseudomonadota</taxon>
        <taxon>Gammaproteobacteria</taxon>
        <taxon>Legionellales</taxon>
        <taxon>Legionellaceae</taxon>
        <taxon>Legionella</taxon>
    </lineage>
</organism>
<proteinExistence type="predicted"/>
<evidence type="ECO:0000256" key="1">
    <source>
        <dbReference type="ARBA" id="ARBA00001946"/>
    </source>
</evidence>
<dbReference type="PROSITE" id="PS50887">
    <property type="entry name" value="GGDEF"/>
    <property type="match status" value="1"/>
</dbReference>
<dbReference type="FunFam" id="3.30.70.270:FF:000001">
    <property type="entry name" value="Diguanylate cyclase domain protein"/>
    <property type="match status" value="1"/>
</dbReference>
<evidence type="ECO:0000313" key="5">
    <source>
        <dbReference type="EMBL" id="KTD81705.1"/>
    </source>
</evidence>
<reference evidence="5 6" key="1">
    <citation type="submission" date="2015-11" db="EMBL/GenBank/DDBJ databases">
        <title>Genomic analysis of 38 Legionella species identifies large and diverse effector repertoires.</title>
        <authorList>
            <person name="Burstein D."/>
            <person name="Amaro F."/>
            <person name="Zusman T."/>
            <person name="Lifshitz Z."/>
            <person name="Cohen O."/>
            <person name="Gilbert J.A."/>
            <person name="Pupko T."/>
            <person name="Shuman H.A."/>
            <person name="Segal G."/>
        </authorList>
    </citation>
    <scope>NUCLEOTIDE SEQUENCE [LARGE SCALE GENOMIC DNA]</scope>
    <source>
        <strain evidence="5 6">ATCC 49508</strain>
    </source>
</reference>
<dbReference type="PANTHER" id="PTHR44757">
    <property type="entry name" value="DIGUANYLATE CYCLASE DGCP"/>
    <property type="match status" value="1"/>
</dbReference>
<dbReference type="SMART" id="SM00086">
    <property type="entry name" value="PAC"/>
    <property type="match status" value="2"/>
</dbReference>
<dbReference type="CDD" id="cd00130">
    <property type="entry name" value="PAS"/>
    <property type="match status" value="2"/>
</dbReference>
<dbReference type="InterPro" id="IPR052155">
    <property type="entry name" value="Biofilm_reg_signaling"/>
</dbReference>
<dbReference type="CDD" id="cd01949">
    <property type="entry name" value="GGDEF"/>
    <property type="match status" value="1"/>
</dbReference>
<dbReference type="Gene3D" id="3.30.70.270">
    <property type="match status" value="1"/>
</dbReference>
<dbReference type="Pfam" id="PF00990">
    <property type="entry name" value="GGDEF"/>
    <property type="match status" value="1"/>
</dbReference>
<dbReference type="AlphaFoldDB" id="A0A0W1AK56"/>
<dbReference type="EMBL" id="LNZC01000003">
    <property type="protein sequence ID" value="KTD81705.1"/>
    <property type="molecule type" value="Genomic_DNA"/>
</dbReference>
<dbReference type="SUPFAM" id="SSF55073">
    <property type="entry name" value="Nucleotide cyclase"/>
    <property type="match status" value="1"/>
</dbReference>
<dbReference type="GO" id="GO:0003824">
    <property type="term" value="F:catalytic activity"/>
    <property type="evidence" value="ECO:0007669"/>
    <property type="project" value="UniProtKB-ARBA"/>
</dbReference>
<name>A0A0W1AK56_9GAMM</name>
<feature type="domain" description="PAC" evidence="3">
    <location>
        <begin position="287"/>
        <end position="339"/>
    </location>
</feature>
<dbReference type="Gene3D" id="3.30.450.20">
    <property type="entry name" value="PAS domain"/>
    <property type="match status" value="2"/>
</dbReference>
<evidence type="ECO:0000259" key="3">
    <source>
        <dbReference type="PROSITE" id="PS50113"/>
    </source>
</evidence>
<dbReference type="InterPro" id="IPR035965">
    <property type="entry name" value="PAS-like_dom_sf"/>
</dbReference>
<feature type="domain" description="GGDEF" evidence="4">
    <location>
        <begin position="371"/>
        <end position="507"/>
    </location>
</feature>
<dbReference type="InterPro" id="IPR043128">
    <property type="entry name" value="Rev_trsase/Diguanyl_cyclase"/>
</dbReference>
<accession>A0A0W1AK56</accession>
<dbReference type="STRING" id="45076.Lwor_0487"/>
<dbReference type="PROSITE" id="PS50113">
    <property type="entry name" value="PAC"/>
    <property type="match status" value="1"/>
</dbReference>